<name>A0A450UMW8_9GAMM</name>
<dbReference type="AlphaFoldDB" id="A0A450UMW8"/>
<dbReference type="PANTHER" id="PTHR33498">
    <property type="entry name" value="TRANSPOSASE FOR INSERTION SEQUENCE ELEMENT IS1557"/>
    <property type="match status" value="1"/>
</dbReference>
<accession>A0A450UMW8</accession>
<reference evidence="2" key="1">
    <citation type="submission" date="2019-02" db="EMBL/GenBank/DDBJ databases">
        <authorList>
            <person name="Gruber-Vodicka R. H."/>
            <person name="Seah K. B. B."/>
        </authorList>
    </citation>
    <scope>NUCLEOTIDE SEQUENCE</scope>
    <source>
        <strain evidence="2">BECK_M6</strain>
    </source>
</reference>
<dbReference type="PANTHER" id="PTHR33498:SF1">
    <property type="entry name" value="TRANSPOSASE FOR INSERTION SEQUENCE ELEMENT IS1557"/>
    <property type="match status" value="1"/>
</dbReference>
<proteinExistence type="predicted"/>
<dbReference type="InterPro" id="IPR002560">
    <property type="entry name" value="Transposase_DDE"/>
</dbReference>
<gene>
    <name evidence="2" type="ORF">BECKLFY1418A_GA0070994_10355</name>
</gene>
<dbReference type="EMBL" id="CAADFH010000035">
    <property type="protein sequence ID" value="VFJ93871.1"/>
    <property type="molecule type" value="Genomic_DNA"/>
</dbReference>
<dbReference type="InterPro" id="IPR047951">
    <property type="entry name" value="Transpos_ISL3"/>
</dbReference>
<organism evidence="2">
    <name type="scientific">Candidatus Kentrum sp. LFY</name>
    <dbReference type="NCBI Taxonomy" id="2126342"/>
    <lineage>
        <taxon>Bacteria</taxon>
        <taxon>Pseudomonadati</taxon>
        <taxon>Pseudomonadota</taxon>
        <taxon>Gammaproteobacteria</taxon>
        <taxon>Candidatus Kentrum</taxon>
    </lineage>
</organism>
<feature type="domain" description="Transposase IS204/IS1001/IS1096/IS1165 DDE" evidence="1">
    <location>
        <begin position="1"/>
        <end position="183"/>
    </location>
</feature>
<evidence type="ECO:0000313" key="2">
    <source>
        <dbReference type="EMBL" id="VFJ93871.1"/>
    </source>
</evidence>
<sequence length="199" mass="22943">MDMWPAFINATLESVPGAQEKIAFDKFHVAKYLGEAVDKVRRQEHKVPVAEDREDLEGSKYDWLYNQANMTPERRRDFRVLRDSALKTARAWAIKELAMSLWGYVSKTWALKAWKRWLSWAMRCRLEPMKKVAKTIKKHLWGILNAIVLKVGNGPAEGLNSRIEALEVTGRGFRNKQRFANAIYFHLGGLDLYPAGISH</sequence>
<protein>
    <submittedName>
        <fullName evidence="2">Transposase</fullName>
    </submittedName>
</protein>
<evidence type="ECO:0000259" key="1">
    <source>
        <dbReference type="Pfam" id="PF01610"/>
    </source>
</evidence>
<dbReference type="Pfam" id="PF01610">
    <property type="entry name" value="DDE_Tnp_ISL3"/>
    <property type="match status" value="1"/>
</dbReference>